<gene>
    <name evidence="2" type="ORF">M6B22_11280</name>
</gene>
<dbReference type="GO" id="GO:0003677">
    <property type="term" value="F:DNA binding"/>
    <property type="evidence" value="ECO:0007669"/>
    <property type="project" value="UniProtKB-KW"/>
</dbReference>
<protein>
    <submittedName>
        <fullName evidence="2">Excisionase family DNA-binding protein</fullName>
    </submittedName>
</protein>
<keyword evidence="2" id="KW-0238">DNA-binding</keyword>
<proteinExistence type="predicted"/>
<dbReference type="NCBIfam" id="TIGR01764">
    <property type="entry name" value="excise"/>
    <property type="match status" value="1"/>
</dbReference>
<keyword evidence="3" id="KW-1185">Reference proteome</keyword>
<dbReference type="InterPro" id="IPR041657">
    <property type="entry name" value="HTH_17"/>
</dbReference>
<organism evidence="2 3">
    <name type="scientific">Jatrophihabitans cynanchi</name>
    <dbReference type="NCBI Taxonomy" id="2944128"/>
    <lineage>
        <taxon>Bacteria</taxon>
        <taxon>Bacillati</taxon>
        <taxon>Actinomycetota</taxon>
        <taxon>Actinomycetes</taxon>
        <taxon>Jatrophihabitantales</taxon>
        <taxon>Jatrophihabitantaceae</taxon>
        <taxon>Jatrophihabitans</taxon>
    </lineage>
</organism>
<reference evidence="2" key="1">
    <citation type="submission" date="2022-05" db="EMBL/GenBank/DDBJ databases">
        <title>Jatrophihabitans sp. SB3-54 whole genome sequence.</title>
        <authorList>
            <person name="Suh M.K."/>
            <person name="Eom M.K."/>
            <person name="Kim J.S."/>
            <person name="Kim H.S."/>
            <person name="Do H.E."/>
            <person name="Shin Y.K."/>
            <person name="Lee J.-S."/>
        </authorList>
    </citation>
    <scope>NUCLEOTIDE SEQUENCE</scope>
    <source>
        <strain evidence="2">SB3-54</strain>
    </source>
</reference>
<evidence type="ECO:0000313" key="2">
    <source>
        <dbReference type="EMBL" id="WAX55143.1"/>
    </source>
</evidence>
<dbReference type="Pfam" id="PF12728">
    <property type="entry name" value="HTH_17"/>
    <property type="match status" value="1"/>
</dbReference>
<evidence type="ECO:0000259" key="1">
    <source>
        <dbReference type="Pfam" id="PF12728"/>
    </source>
</evidence>
<accession>A0ABY7JS22</accession>
<name>A0ABY7JS22_9ACTN</name>
<dbReference type="Proteomes" id="UP001164693">
    <property type="component" value="Chromosome"/>
</dbReference>
<dbReference type="EMBL" id="CP097463">
    <property type="protein sequence ID" value="WAX55143.1"/>
    <property type="molecule type" value="Genomic_DNA"/>
</dbReference>
<dbReference type="RefSeq" id="WP_269441645.1">
    <property type="nucleotide sequence ID" value="NZ_CP097463.1"/>
</dbReference>
<dbReference type="InterPro" id="IPR010093">
    <property type="entry name" value="SinI_DNA-bd"/>
</dbReference>
<feature type="domain" description="Helix-turn-helix" evidence="1">
    <location>
        <begin position="26"/>
        <end position="75"/>
    </location>
</feature>
<sequence>MGFDEAVLAVVDAPTTDLPTPPGALLLSVDQAAESLGVGMTLMRALVSSGEVESVKIGRLRRVPADALSAYVAQLRERTARVRGRAC</sequence>
<evidence type="ECO:0000313" key="3">
    <source>
        <dbReference type="Proteomes" id="UP001164693"/>
    </source>
</evidence>